<evidence type="ECO:0000259" key="8">
    <source>
        <dbReference type="Pfam" id="PF15913"/>
    </source>
</evidence>
<dbReference type="InterPro" id="IPR051514">
    <property type="entry name" value="R-spondin"/>
</dbReference>
<dbReference type="SUPFAM" id="SSF57184">
    <property type="entry name" value="Growth factor receptor domain"/>
    <property type="match status" value="1"/>
</dbReference>
<keyword evidence="3 7" id="KW-0732">Signal</keyword>
<dbReference type="AlphaFoldDB" id="A0A9Q1D5X7"/>
<evidence type="ECO:0000313" key="10">
    <source>
        <dbReference type="Proteomes" id="UP001152803"/>
    </source>
</evidence>
<evidence type="ECO:0000256" key="1">
    <source>
        <dbReference type="ARBA" id="ARBA00004613"/>
    </source>
</evidence>
<evidence type="ECO:0000256" key="6">
    <source>
        <dbReference type="SAM" id="MobiDB-lite"/>
    </source>
</evidence>
<dbReference type="InterPro" id="IPR043601">
    <property type="entry name" value="Rspo_Fu-CRD_dom"/>
</dbReference>
<feature type="domain" description="R-spondin Fu-CRD" evidence="8">
    <location>
        <begin position="35"/>
        <end position="130"/>
    </location>
</feature>
<dbReference type="PANTHER" id="PTHR46987">
    <property type="entry name" value="NEUROHYPOPHYSIAL HORMONES, N-TERMINAL DOMAIN CONTAINING PROTEIN"/>
    <property type="match status" value="1"/>
</dbReference>
<evidence type="ECO:0000256" key="4">
    <source>
        <dbReference type="ARBA" id="ARBA00023157"/>
    </source>
</evidence>
<dbReference type="OrthoDB" id="10257656at2759"/>
<keyword evidence="10" id="KW-1185">Reference proteome</keyword>
<keyword evidence="4" id="KW-1015">Disulfide bond</keyword>
<name>A0A9Q1D5X7_CONCO</name>
<accession>A0A9Q1D5X7</accession>
<comment type="subcellular location">
    <subcellularLocation>
        <location evidence="1">Secreted</location>
    </subcellularLocation>
</comment>
<feature type="compositionally biased region" description="Basic residues" evidence="6">
    <location>
        <begin position="201"/>
        <end position="219"/>
    </location>
</feature>
<proteinExistence type="predicted"/>
<evidence type="ECO:0000256" key="5">
    <source>
        <dbReference type="ARBA" id="ARBA00023180"/>
    </source>
</evidence>
<feature type="region of interest" description="Disordered" evidence="6">
    <location>
        <begin position="167"/>
        <end position="228"/>
    </location>
</feature>
<dbReference type="GO" id="GO:0005576">
    <property type="term" value="C:extracellular region"/>
    <property type="evidence" value="ECO:0007669"/>
    <property type="project" value="UniProtKB-SubCell"/>
</dbReference>
<evidence type="ECO:0000256" key="7">
    <source>
        <dbReference type="SAM" id="SignalP"/>
    </source>
</evidence>
<protein>
    <recommendedName>
        <fullName evidence="8">R-spondin Fu-CRD domain-containing protein</fullName>
    </recommendedName>
</protein>
<gene>
    <name evidence="9" type="ORF">COCON_G00182210</name>
</gene>
<evidence type="ECO:0000313" key="9">
    <source>
        <dbReference type="EMBL" id="KAJ8259209.1"/>
    </source>
</evidence>
<comment type="caution">
    <text evidence="9">The sequence shown here is derived from an EMBL/GenBank/DDBJ whole genome shotgun (WGS) entry which is preliminary data.</text>
</comment>
<dbReference type="SMART" id="SM00261">
    <property type="entry name" value="FU"/>
    <property type="match status" value="2"/>
</dbReference>
<keyword evidence="2" id="KW-0964">Secreted</keyword>
<evidence type="ECO:0000256" key="3">
    <source>
        <dbReference type="ARBA" id="ARBA00022729"/>
    </source>
</evidence>
<keyword evidence="5" id="KW-0325">Glycoprotein</keyword>
<dbReference type="PANTHER" id="PTHR46987:SF6">
    <property type="entry name" value="R-SPONDIN-4"/>
    <property type="match status" value="1"/>
</dbReference>
<dbReference type="Proteomes" id="UP001152803">
    <property type="component" value="Unassembled WGS sequence"/>
</dbReference>
<feature type="chain" id="PRO_5040329823" description="R-spondin Fu-CRD domain-containing protein" evidence="7">
    <location>
        <begin position="18"/>
        <end position="228"/>
    </location>
</feature>
<evidence type="ECO:0000256" key="2">
    <source>
        <dbReference type="ARBA" id="ARBA00022525"/>
    </source>
</evidence>
<feature type="signal peptide" evidence="7">
    <location>
        <begin position="1"/>
        <end position="17"/>
    </location>
</feature>
<reference evidence="9" key="1">
    <citation type="journal article" date="2023" name="Science">
        <title>Genome structures resolve the early diversification of teleost fishes.</title>
        <authorList>
            <person name="Parey E."/>
            <person name="Louis A."/>
            <person name="Montfort J."/>
            <person name="Bouchez O."/>
            <person name="Roques C."/>
            <person name="Iampietro C."/>
            <person name="Lluch J."/>
            <person name="Castinel A."/>
            <person name="Donnadieu C."/>
            <person name="Desvignes T."/>
            <person name="Floi Bucao C."/>
            <person name="Jouanno E."/>
            <person name="Wen M."/>
            <person name="Mejri S."/>
            <person name="Dirks R."/>
            <person name="Jansen H."/>
            <person name="Henkel C."/>
            <person name="Chen W.J."/>
            <person name="Zahm M."/>
            <person name="Cabau C."/>
            <person name="Klopp C."/>
            <person name="Thompson A.W."/>
            <person name="Robinson-Rechavi M."/>
            <person name="Braasch I."/>
            <person name="Lecointre G."/>
            <person name="Bobe J."/>
            <person name="Postlethwait J.H."/>
            <person name="Berthelot C."/>
            <person name="Roest Crollius H."/>
            <person name="Guiguen Y."/>
        </authorList>
    </citation>
    <scope>NUCLEOTIDE SEQUENCE</scope>
    <source>
        <strain evidence="9">Concon-B</strain>
    </source>
</reference>
<organism evidence="9 10">
    <name type="scientific">Conger conger</name>
    <name type="common">Conger eel</name>
    <name type="synonym">Muraena conger</name>
    <dbReference type="NCBI Taxonomy" id="82655"/>
    <lineage>
        <taxon>Eukaryota</taxon>
        <taxon>Metazoa</taxon>
        <taxon>Chordata</taxon>
        <taxon>Craniata</taxon>
        <taxon>Vertebrata</taxon>
        <taxon>Euteleostomi</taxon>
        <taxon>Actinopterygii</taxon>
        <taxon>Neopterygii</taxon>
        <taxon>Teleostei</taxon>
        <taxon>Anguilliformes</taxon>
        <taxon>Congridae</taxon>
        <taxon>Conger</taxon>
    </lineage>
</organism>
<dbReference type="InterPro" id="IPR009030">
    <property type="entry name" value="Growth_fac_rcpt_cys_sf"/>
</dbReference>
<sequence length="228" mass="26104">MHLRLFVILTLVSNAMMLSPTATKRSVTRDVPEDCRSCLVCSRENGCESCPEKLFLFLSREDMRHYGSCLHSCPAGHYGMRGQDMNLCLKCKAPNCERCFNKDFCTKCKGGFQLFKGKCLTTCPEGTIPHLTDCIEGCQVREWGEWNACERDGVHCGFRWGKQNRSRESYGGQEGAPQPCPTQQEIRRCKMRKRCPEERRKKGRRQGRKKDRKRQRPQGKIKEGSGLG</sequence>
<dbReference type="InterPro" id="IPR006212">
    <property type="entry name" value="Furin_repeat"/>
</dbReference>
<dbReference type="EMBL" id="JAFJMO010000013">
    <property type="protein sequence ID" value="KAJ8259209.1"/>
    <property type="molecule type" value="Genomic_DNA"/>
</dbReference>
<dbReference type="CDD" id="cd00064">
    <property type="entry name" value="FU"/>
    <property type="match status" value="1"/>
</dbReference>
<dbReference type="Gene3D" id="2.10.220.10">
    <property type="entry name" value="Hormone Receptor, Insulin-like Growth Factor Receptor 1, Chain A, domain 2"/>
    <property type="match status" value="1"/>
</dbReference>
<dbReference type="Pfam" id="PF15913">
    <property type="entry name" value="Furin-like_2"/>
    <property type="match status" value="1"/>
</dbReference>